<evidence type="ECO:0000256" key="3">
    <source>
        <dbReference type="ARBA" id="ARBA00022475"/>
    </source>
</evidence>
<keyword evidence="8 9" id="KW-0472">Membrane</keyword>
<dbReference type="EMBL" id="BSTX01000001">
    <property type="protein sequence ID" value="GLZ76890.1"/>
    <property type="molecule type" value="Genomic_DNA"/>
</dbReference>
<reference evidence="11" key="1">
    <citation type="submission" date="2023-03" db="EMBL/GenBank/DDBJ databases">
        <title>Actinorhabdospora filicis NBRC 111898.</title>
        <authorList>
            <person name="Ichikawa N."/>
            <person name="Sato H."/>
            <person name="Tonouchi N."/>
        </authorList>
    </citation>
    <scope>NUCLEOTIDE SEQUENCE</scope>
    <source>
        <strain evidence="11">NBRC 111898</strain>
    </source>
</reference>
<name>A0A9W6SJ38_9ACTN</name>
<dbReference type="GO" id="GO:0009401">
    <property type="term" value="P:phosphoenolpyruvate-dependent sugar phosphotransferase system"/>
    <property type="evidence" value="ECO:0007669"/>
    <property type="project" value="UniProtKB-KW"/>
</dbReference>
<keyword evidence="5" id="KW-0598">Phosphotransferase system</keyword>
<feature type="transmembrane region" description="Helical" evidence="9">
    <location>
        <begin position="338"/>
        <end position="363"/>
    </location>
</feature>
<keyword evidence="12" id="KW-1185">Reference proteome</keyword>
<evidence type="ECO:0000256" key="2">
    <source>
        <dbReference type="ARBA" id="ARBA00022448"/>
    </source>
</evidence>
<dbReference type="Proteomes" id="UP001165079">
    <property type="component" value="Unassembled WGS sequence"/>
</dbReference>
<evidence type="ECO:0000256" key="6">
    <source>
        <dbReference type="ARBA" id="ARBA00022692"/>
    </source>
</evidence>
<dbReference type="PROSITE" id="PS51103">
    <property type="entry name" value="PTS_EIIC_TYPE_1"/>
    <property type="match status" value="1"/>
</dbReference>
<dbReference type="RefSeq" id="WP_285662042.1">
    <property type="nucleotide sequence ID" value="NZ_BSTX01000001.1"/>
</dbReference>
<feature type="transmembrane region" description="Helical" evidence="9">
    <location>
        <begin position="312"/>
        <end position="332"/>
    </location>
</feature>
<keyword evidence="2" id="KW-0813">Transport</keyword>
<keyword evidence="6 9" id="KW-0812">Transmembrane</keyword>
<proteinExistence type="predicted"/>
<feature type="transmembrane region" description="Helical" evidence="9">
    <location>
        <begin position="147"/>
        <end position="167"/>
    </location>
</feature>
<evidence type="ECO:0000313" key="11">
    <source>
        <dbReference type="EMBL" id="GLZ76890.1"/>
    </source>
</evidence>
<feature type="transmembrane region" description="Helical" evidence="9">
    <location>
        <begin position="284"/>
        <end position="303"/>
    </location>
</feature>
<evidence type="ECO:0000256" key="4">
    <source>
        <dbReference type="ARBA" id="ARBA00022597"/>
    </source>
</evidence>
<dbReference type="Pfam" id="PF02378">
    <property type="entry name" value="PTS_EIIC"/>
    <property type="match status" value="1"/>
</dbReference>
<dbReference type="GO" id="GO:0015764">
    <property type="term" value="P:N-acetylglucosamine transport"/>
    <property type="evidence" value="ECO:0007669"/>
    <property type="project" value="TreeGrafter"/>
</dbReference>
<evidence type="ECO:0000259" key="10">
    <source>
        <dbReference type="PROSITE" id="PS51103"/>
    </source>
</evidence>
<comment type="caution">
    <text evidence="11">The sequence shown here is derived from an EMBL/GenBank/DDBJ whole genome shotgun (WGS) entry which is preliminary data.</text>
</comment>
<keyword evidence="7 9" id="KW-1133">Transmembrane helix</keyword>
<dbReference type="InterPro" id="IPR013013">
    <property type="entry name" value="PTS_EIIC_1"/>
</dbReference>
<keyword evidence="3" id="KW-1003">Cell membrane</keyword>
<dbReference type="InterPro" id="IPR003352">
    <property type="entry name" value="PTS_EIIC"/>
</dbReference>
<dbReference type="AlphaFoldDB" id="A0A9W6SJ38"/>
<evidence type="ECO:0000256" key="8">
    <source>
        <dbReference type="ARBA" id="ARBA00023136"/>
    </source>
</evidence>
<accession>A0A9W6SJ38</accession>
<evidence type="ECO:0000256" key="1">
    <source>
        <dbReference type="ARBA" id="ARBA00004651"/>
    </source>
</evidence>
<protein>
    <submittedName>
        <fullName evidence="11">PTS sugar transporter subunit IIA</fullName>
    </submittedName>
</protein>
<keyword evidence="4 11" id="KW-0762">Sugar transport</keyword>
<dbReference type="GO" id="GO:0008982">
    <property type="term" value="F:protein-N(PI)-phosphohistidine-sugar phosphotransferase activity"/>
    <property type="evidence" value="ECO:0007669"/>
    <property type="project" value="InterPro"/>
</dbReference>
<evidence type="ECO:0000256" key="7">
    <source>
        <dbReference type="ARBA" id="ARBA00022989"/>
    </source>
</evidence>
<organism evidence="11 12">
    <name type="scientific">Actinorhabdospora filicis</name>
    <dbReference type="NCBI Taxonomy" id="1785913"/>
    <lineage>
        <taxon>Bacteria</taxon>
        <taxon>Bacillati</taxon>
        <taxon>Actinomycetota</taxon>
        <taxon>Actinomycetes</taxon>
        <taxon>Micromonosporales</taxon>
        <taxon>Micromonosporaceae</taxon>
        <taxon>Actinorhabdospora</taxon>
    </lineage>
</organism>
<dbReference type="PANTHER" id="PTHR30009:SF4">
    <property type="entry name" value="PTS SYSTEM N-ACETYLGLUCOSAMINE-SPECIFIC EIICBA COMPONENT"/>
    <property type="match status" value="1"/>
</dbReference>
<dbReference type="GO" id="GO:0005886">
    <property type="term" value="C:plasma membrane"/>
    <property type="evidence" value="ECO:0007669"/>
    <property type="project" value="UniProtKB-SubCell"/>
</dbReference>
<evidence type="ECO:0000313" key="12">
    <source>
        <dbReference type="Proteomes" id="UP001165079"/>
    </source>
</evidence>
<feature type="domain" description="PTS EIIC type-1" evidence="10">
    <location>
        <begin position="15"/>
        <end position="424"/>
    </location>
</feature>
<feature type="transmembrane region" description="Helical" evidence="9">
    <location>
        <begin position="187"/>
        <end position="207"/>
    </location>
</feature>
<sequence length="434" mass="46152">MSATAAAGDAASGGSKVFAFLQKFGRSLMLPIAVLPAAALLLRFGQPDMLGKDGLGKHWTWMLPVAKVLAAAGQVLFDNLPLLFAVGVALGMAKKADGSTALAAVVGYLVFDRVTKAMFSESRIRDQVMVTILKADGTSQLKVDIGAANPTGVLGGIMIGVIAGLLWQKYHRIKLPSWLSFFGGRRFVPIITAVTAMLLGVVFGWIWPVVGSWIASFGDWVTENGVVGAGIYGVVNRLLLPMGLHHIINSIVWFTIPTCDVNGVVAHGDLNCYFAGQDGAGTFMAGWFPVLMFGIPGAALAMWRAARPANRAVVGGLMISGALTAFVCGITEPVEYSFIFVAPLLFGIHVVLSGVSLALVTALDIKIGFGFSAGLIDYLLNFSKSNTHKPLLLLLIGVVYFAVYFLIFYVLIKKLNLPTPGREAEGEDEKENTA</sequence>
<dbReference type="PANTHER" id="PTHR30009">
    <property type="entry name" value="CYTOCHROME C-TYPE SYNTHESIS PROTEIN AND PTS TRANSMEMBRANE COMPONENT"/>
    <property type="match status" value="1"/>
</dbReference>
<comment type="subcellular location">
    <subcellularLocation>
        <location evidence="1">Cell membrane</location>
        <topology evidence="1">Multi-pass membrane protein</topology>
    </subcellularLocation>
</comment>
<evidence type="ECO:0000256" key="5">
    <source>
        <dbReference type="ARBA" id="ARBA00022683"/>
    </source>
</evidence>
<feature type="transmembrane region" description="Helical" evidence="9">
    <location>
        <begin position="28"/>
        <end position="46"/>
    </location>
</feature>
<evidence type="ECO:0000256" key="9">
    <source>
        <dbReference type="SAM" id="Phobius"/>
    </source>
</evidence>
<dbReference type="InterPro" id="IPR050429">
    <property type="entry name" value="PTS_Glucose_EIICBA"/>
</dbReference>
<feature type="transmembrane region" description="Helical" evidence="9">
    <location>
        <begin position="391"/>
        <end position="412"/>
    </location>
</feature>
<gene>
    <name evidence="11" type="primary">nagE</name>
    <name evidence="11" type="ORF">Afil01_16970</name>
</gene>
<dbReference type="GO" id="GO:0090563">
    <property type="term" value="F:protein-phosphocysteine-sugar phosphotransferase activity"/>
    <property type="evidence" value="ECO:0007669"/>
    <property type="project" value="TreeGrafter"/>
</dbReference>